<dbReference type="EMBL" id="PUFO01000021">
    <property type="protein sequence ID" value="TDG79542.1"/>
    <property type="molecule type" value="Genomic_DNA"/>
</dbReference>
<dbReference type="OrthoDB" id="4393931at2"/>
<protein>
    <recommendedName>
        <fullName evidence="1">Bacterial archaeo-eukaryotic release factor family 6 domain-containing protein</fullName>
    </recommendedName>
</protein>
<organism evidence="2 3">
    <name type="scientific">Secundilactobacillus malefermentans</name>
    <dbReference type="NCBI Taxonomy" id="176292"/>
    <lineage>
        <taxon>Bacteria</taxon>
        <taxon>Bacillati</taxon>
        <taxon>Bacillota</taxon>
        <taxon>Bacilli</taxon>
        <taxon>Lactobacillales</taxon>
        <taxon>Lactobacillaceae</taxon>
        <taxon>Secundilactobacillus</taxon>
    </lineage>
</organism>
<sequence length="377" mass="41723">MRDINRLTNIISTTTGPYLTVVMPNPNTVSDRSKAKIKMKQVLSDATEQLMQIYPGIDMSDYLDKLGPYLSDINNWSDVTSPSCAIIIGPDNLQVVDLNHEVTASIVSVSDHPDWLTLGKNTLEQEHLILTLNQDSYKVFQGTDNHLVELSLHDDAPGTLPETLGSNELKGGQLNLRSFNGGVNFHGNNEKSQEVKNDQLNYYQKIAAYLSDHYPLTKLPVILFALPQNIAVFREAMNDDSLISHLTEPSSPSKLSLAEISQRVSSVIKKGVEHSLVDLQTDYQNLNDAQQTTEDLSQIVDCALKGQIETLIVCEGAFSSGSLTSGGLEFESEYSQHNNLYNDIANCVIENSGHLIVLQKEQMPVNSDICAMLRYPI</sequence>
<reference evidence="2 3" key="1">
    <citation type="journal article" date="2019" name="Appl. Microbiol. Biotechnol.">
        <title>Uncovering carbohydrate metabolism through a genotype-phenotype association study of 56 lactic acid bacteria genomes.</title>
        <authorList>
            <person name="Buron-Moles G."/>
            <person name="Chailyan A."/>
            <person name="Dolejs I."/>
            <person name="Forster J."/>
            <person name="Miks M.H."/>
        </authorList>
    </citation>
    <scope>NUCLEOTIDE SEQUENCE [LARGE SCALE GENOMIC DNA]</scope>
    <source>
        <strain evidence="2 3">ATCC 49373</strain>
    </source>
</reference>
<feature type="domain" description="Bacterial archaeo-eukaryotic release factor family 6" evidence="1">
    <location>
        <begin position="127"/>
        <end position="269"/>
    </location>
</feature>
<name>A0A4R5NSC7_9LACO</name>
<dbReference type="Proteomes" id="UP000294854">
    <property type="component" value="Unassembled WGS sequence"/>
</dbReference>
<evidence type="ECO:0000313" key="3">
    <source>
        <dbReference type="Proteomes" id="UP000294854"/>
    </source>
</evidence>
<dbReference type="RefSeq" id="WP_010620482.1">
    <property type="nucleotide sequence ID" value="NZ_PUFO01000021.1"/>
</dbReference>
<proteinExistence type="predicted"/>
<dbReference type="Pfam" id="PF18848">
    <property type="entry name" value="baeRF_family6"/>
    <property type="match status" value="1"/>
</dbReference>
<evidence type="ECO:0000259" key="1">
    <source>
        <dbReference type="Pfam" id="PF18848"/>
    </source>
</evidence>
<dbReference type="STRING" id="1122149.FD44_GL001426"/>
<comment type="caution">
    <text evidence="2">The sequence shown here is derived from an EMBL/GenBank/DDBJ whole genome shotgun (WGS) entry which is preliminary data.</text>
</comment>
<keyword evidence="3" id="KW-1185">Reference proteome</keyword>
<dbReference type="InterPro" id="IPR040628">
    <property type="entry name" value="BaeRF_family6"/>
</dbReference>
<dbReference type="AlphaFoldDB" id="A0A4R5NSC7"/>
<gene>
    <name evidence="2" type="ORF">C5L31_000884</name>
</gene>
<evidence type="ECO:0000313" key="2">
    <source>
        <dbReference type="EMBL" id="TDG79542.1"/>
    </source>
</evidence>
<accession>A0A4R5NSC7</accession>